<dbReference type="EMBL" id="CAJVPT010002852">
    <property type="protein sequence ID" value="CAG8488261.1"/>
    <property type="molecule type" value="Genomic_DNA"/>
</dbReference>
<evidence type="ECO:0000313" key="1">
    <source>
        <dbReference type="EMBL" id="CAG8488261.1"/>
    </source>
</evidence>
<keyword evidence="2" id="KW-1185">Reference proteome</keyword>
<dbReference type="Proteomes" id="UP000789525">
    <property type="component" value="Unassembled WGS sequence"/>
</dbReference>
<gene>
    <name evidence="1" type="ORF">ACOLOM_LOCUS2270</name>
</gene>
<name>A0ACA9KSR9_9GLOM</name>
<protein>
    <submittedName>
        <fullName evidence="1">547_t:CDS:1</fullName>
    </submittedName>
</protein>
<organism evidence="1 2">
    <name type="scientific">Acaulospora colombiana</name>
    <dbReference type="NCBI Taxonomy" id="27376"/>
    <lineage>
        <taxon>Eukaryota</taxon>
        <taxon>Fungi</taxon>
        <taxon>Fungi incertae sedis</taxon>
        <taxon>Mucoromycota</taxon>
        <taxon>Glomeromycotina</taxon>
        <taxon>Glomeromycetes</taxon>
        <taxon>Diversisporales</taxon>
        <taxon>Acaulosporaceae</taxon>
        <taxon>Acaulospora</taxon>
    </lineage>
</organism>
<comment type="caution">
    <text evidence="1">The sequence shown here is derived from an EMBL/GenBank/DDBJ whole genome shotgun (WGS) entry which is preliminary data.</text>
</comment>
<proteinExistence type="predicted"/>
<reference evidence="1" key="1">
    <citation type="submission" date="2021-06" db="EMBL/GenBank/DDBJ databases">
        <authorList>
            <person name="Kallberg Y."/>
            <person name="Tangrot J."/>
            <person name="Rosling A."/>
        </authorList>
    </citation>
    <scope>NUCLEOTIDE SEQUENCE</scope>
    <source>
        <strain evidence="1">CL356</strain>
    </source>
</reference>
<evidence type="ECO:0000313" key="2">
    <source>
        <dbReference type="Proteomes" id="UP000789525"/>
    </source>
</evidence>
<accession>A0ACA9KSR9</accession>
<sequence>MWFMTMGINLHSVVMSQELIIGGFVIGGLIVLSFLVALVGFISPMKRKNWLIAHSFLIVASSLGLLVLGAIIWFDTLEERSHFNDEWAEWSTPMKAFLEDKLNCCGWSDPSDNPVTSNTCSSANMSSIQGCMDLVIKSADETSQRIFTTLFGFIAIDVFALLATVVLIQARNVEERYQKIDEKHSSYVDNALKRQYV</sequence>